<evidence type="ECO:0000313" key="2">
    <source>
        <dbReference type="Proteomes" id="UP001053296"/>
    </source>
</evidence>
<dbReference type="EMBL" id="AP024485">
    <property type="protein sequence ID" value="BCS88603.1"/>
    <property type="molecule type" value="Genomic_DNA"/>
</dbReference>
<evidence type="ECO:0000313" key="1">
    <source>
        <dbReference type="EMBL" id="BCS88603.1"/>
    </source>
</evidence>
<dbReference type="RefSeq" id="WP_229590598.1">
    <property type="nucleotide sequence ID" value="NZ_AP024485.1"/>
</dbReference>
<organism evidence="1 2">
    <name type="scientific">Pseudodesulfovibrio sediminis</name>
    <dbReference type="NCBI Taxonomy" id="2810563"/>
    <lineage>
        <taxon>Bacteria</taxon>
        <taxon>Pseudomonadati</taxon>
        <taxon>Thermodesulfobacteriota</taxon>
        <taxon>Desulfovibrionia</taxon>
        <taxon>Desulfovibrionales</taxon>
        <taxon>Desulfovibrionaceae</taxon>
    </lineage>
</organism>
<gene>
    <name evidence="1" type="ORF">PSDVSF_18450</name>
</gene>
<protein>
    <submittedName>
        <fullName evidence="1">Uncharacterized protein</fullName>
    </submittedName>
</protein>
<name>A0ABM7P6P4_9BACT</name>
<reference evidence="1" key="1">
    <citation type="journal article" date="2022" name="Arch. Microbiol.">
        <title>Pseudodesulfovibrio sediminis sp. nov., a mesophilic and neutrophilic sulfate-reducing bacterium isolated from sediment of a brackish lake.</title>
        <authorList>
            <person name="Takahashi A."/>
            <person name="Kojima H."/>
            <person name="Watanabe M."/>
            <person name="Fukui M."/>
        </authorList>
    </citation>
    <scope>NUCLEOTIDE SEQUENCE</scope>
    <source>
        <strain evidence="1">SF6</strain>
    </source>
</reference>
<accession>A0ABM7P6P4</accession>
<dbReference type="Proteomes" id="UP001053296">
    <property type="component" value="Chromosome"/>
</dbReference>
<sequence length="53" mass="6180">MYELVIEDRGIKYVAFTAEKLREVELVNQCHLRSLTRGTASIREAKAEKKEKK</sequence>
<keyword evidence="2" id="KW-1185">Reference proteome</keyword>
<proteinExistence type="predicted"/>